<dbReference type="PIRSF" id="PIRSF039085">
    <property type="entry name" value="ABC_ATPase_HisP"/>
    <property type="match status" value="1"/>
</dbReference>
<dbReference type="PROSITE" id="PS50893">
    <property type="entry name" value="ABC_TRANSPORTER_2"/>
    <property type="match status" value="1"/>
</dbReference>
<dbReference type="InterPro" id="IPR003593">
    <property type="entry name" value="AAA+_ATPase"/>
</dbReference>
<dbReference type="InterPro" id="IPR027417">
    <property type="entry name" value="P-loop_NTPase"/>
</dbReference>
<organism evidence="10 12">
    <name type="scientific">Trinickia symbiotica</name>
    <dbReference type="NCBI Taxonomy" id="863227"/>
    <lineage>
        <taxon>Bacteria</taxon>
        <taxon>Pseudomonadati</taxon>
        <taxon>Pseudomonadota</taxon>
        <taxon>Betaproteobacteria</taxon>
        <taxon>Burkholderiales</taxon>
        <taxon>Burkholderiaceae</taxon>
        <taxon>Trinickia</taxon>
    </lineage>
</organism>
<evidence type="ECO:0000256" key="6">
    <source>
        <dbReference type="ARBA" id="ARBA00022741"/>
    </source>
</evidence>
<dbReference type="InterPro" id="IPR050086">
    <property type="entry name" value="MetN_ABC_transporter-like"/>
</dbReference>
<keyword evidence="5" id="KW-0997">Cell inner membrane</keyword>
<evidence type="ECO:0000256" key="7">
    <source>
        <dbReference type="ARBA" id="ARBA00022840"/>
    </source>
</evidence>
<dbReference type="Proteomes" id="UP000235777">
    <property type="component" value="Unassembled WGS sequence"/>
</dbReference>
<dbReference type="SUPFAM" id="SSF52540">
    <property type="entry name" value="P-loop containing nucleoside triphosphate hydrolases"/>
    <property type="match status" value="1"/>
</dbReference>
<keyword evidence="7 10" id="KW-0067">ATP-binding</keyword>
<keyword evidence="4" id="KW-1003">Cell membrane</keyword>
<comment type="caution">
    <text evidence="10">The sequence shown here is derived from an EMBL/GenBank/DDBJ whole genome shotgun (WGS) entry which is preliminary data.</text>
</comment>
<evidence type="ECO:0000256" key="2">
    <source>
        <dbReference type="ARBA" id="ARBA00005417"/>
    </source>
</evidence>
<dbReference type="Pfam" id="PF00005">
    <property type="entry name" value="ABC_tran"/>
    <property type="match status" value="1"/>
</dbReference>
<dbReference type="PROSITE" id="PS00211">
    <property type="entry name" value="ABC_TRANSPORTER_1"/>
    <property type="match status" value="1"/>
</dbReference>
<dbReference type="GO" id="GO:0005524">
    <property type="term" value="F:ATP binding"/>
    <property type="evidence" value="ECO:0007669"/>
    <property type="project" value="UniProtKB-KW"/>
</dbReference>
<dbReference type="GO" id="GO:0015424">
    <property type="term" value="F:ABC-type amino acid transporter activity"/>
    <property type="evidence" value="ECO:0007669"/>
    <property type="project" value="InterPro"/>
</dbReference>
<dbReference type="PANTHER" id="PTHR43166:SF35">
    <property type="entry name" value="L-CYSTINE IMPORT ATP-BINDING PROTEIN TCYN"/>
    <property type="match status" value="1"/>
</dbReference>
<reference evidence="11 13" key="2">
    <citation type="submission" date="2018-03" db="EMBL/GenBank/DDBJ databases">
        <title>Whole genome analyses suggest that Burkholderia sensu lato contains two further novel genera in the rhizoxinica-symbiotica group Mycetohabitans gen. nov., and Trinickia gen. nov.: implications for the evolution of diazotrophy and nodulation in the Burkholderiaceae.</title>
        <authorList>
            <person name="Estrada De Los Santos P."/>
            <person name="Palmer M."/>
            <person name="Chavez-Ramirez B."/>
            <person name="Steenkamp E.T."/>
            <person name="Hirsch A.M."/>
            <person name="Manyaka P."/>
            <person name="Maluk M."/>
            <person name="Lafos M."/>
            <person name="Crook M."/>
            <person name="Gross E."/>
            <person name="Simon M.F."/>
            <person name="Bueno Dos Reis Junior F."/>
            <person name="Poole P.S."/>
            <person name="Venter S.N."/>
            <person name="James E.K."/>
        </authorList>
    </citation>
    <scope>NUCLEOTIDE SEQUENCE [LARGE SCALE GENOMIC DNA]</scope>
    <source>
        <strain evidence="11 13">JPY-366</strain>
    </source>
</reference>
<evidence type="ECO:0000256" key="8">
    <source>
        <dbReference type="ARBA" id="ARBA00023136"/>
    </source>
</evidence>
<name>A0A2N7WP54_9BURK</name>
<keyword evidence="6" id="KW-0547">Nucleotide-binding</keyword>
<dbReference type="SMART" id="SM00382">
    <property type="entry name" value="AAA"/>
    <property type="match status" value="1"/>
</dbReference>
<dbReference type="GO" id="GO:0016887">
    <property type="term" value="F:ATP hydrolysis activity"/>
    <property type="evidence" value="ECO:0007669"/>
    <property type="project" value="InterPro"/>
</dbReference>
<dbReference type="AlphaFoldDB" id="A0A2N7WP54"/>
<dbReference type="Gene3D" id="3.40.50.300">
    <property type="entry name" value="P-loop containing nucleotide triphosphate hydrolases"/>
    <property type="match status" value="1"/>
</dbReference>
<dbReference type="CDD" id="cd03262">
    <property type="entry name" value="ABC_HisP_GlnQ"/>
    <property type="match status" value="1"/>
</dbReference>
<evidence type="ECO:0000256" key="3">
    <source>
        <dbReference type="ARBA" id="ARBA00022448"/>
    </source>
</evidence>
<evidence type="ECO:0000313" key="13">
    <source>
        <dbReference type="Proteomes" id="UP000240638"/>
    </source>
</evidence>
<accession>A0A2N7WP54</accession>
<keyword evidence="12" id="KW-1185">Reference proteome</keyword>
<dbReference type="PANTHER" id="PTHR43166">
    <property type="entry name" value="AMINO ACID IMPORT ATP-BINDING PROTEIN"/>
    <property type="match status" value="1"/>
</dbReference>
<dbReference type="GO" id="GO:0005886">
    <property type="term" value="C:plasma membrane"/>
    <property type="evidence" value="ECO:0007669"/>
    <property type="project" value="UniProtKB-SubCell"/>
</dbReference>
<dbReference type="FunFam" id="3.40.50.300:FF:000020">
    <property type="entry name" value="Amino acid ABC transporter ATP-binding component"/>
    <property type="match status" value="1"/>
</dbReference>
<comment type="similarity">
    <text evidence="2">Belongs to the ABC transporter superfamily.</text>
</comment>
<comment type="subcellular location">
    <subcellularLocation>
        <location evidence="1">Cell membrane</location>
        <topology evidence="1">Peripheral membrane protein</topology>
    </subcellularLocation>
</comment>
<dbReference type="Proteomes" id="UP000240638">
    <property type="component" value="Unassembled WGS sequence"/>
</dbReference>
<evidence type="ECO:0000256" key="5">
    <source>
        <dbReference type="ARBA" id="ARBA00022519"/>
    </source>
</evidence>
<proteinExistence type="inferred from homology"/>
<dbReference type="EMBL" id="PYUC01000026">
    <property type="protein sequence ID" value="PTB16942.1"/>
    <property type="molecule type" value="Genomic_DNA"/>
</dbReference>
<keyword evidence="8" id="KW-0472">Membrane</keyword>
<feature type="domain" description="ABC transporter" evidence="9">
    <location>
        <begin position="12"/>
        <end position="257"/>
    </location>
</feature>
<evidence type="ECO:0000256" key="1">
    <source>
        <dbReference type="ARBA" id="ARBA00004202"/>
    </source>
</evidence>
<dbReference type="EMBL" id="PNYC01000027">
    <property type="protein sequence ID" value="PMS31218.1"/>
    <property type="molecule type" value="Genomic_DNA"/>
</dbReference>
<keyword evidence="3" id="KW-0813">Transport</keyword>
<sequence length="259" mass="28776">MNSINRPCPKAVQLTDIRKQYGKIEILKGISLEASEGEVISILGSSGSGKSTLLRCINMLEVPDAGEVVVAGERIKLSNAHPEGQRHFDHRQIDRIRASVGMVFQSFNLWSHMTVLENVIEAPIHVQGRPRKECIEEARELLEKVGISNRDNFYPAHLSGGQQQRVAIARALAMHPSLMLFDEPTSALDPELVGEVLRVMRRLAEEGRTMLIVTHEMGFAREVSSRVVFVDRGTIQEEGTPDEVFGSGRSVRLQQFLAG</sequence>
<dbReference type="InterPro" id="IPR017871">
    <property type="entry name" value="ABC_transporter-like_CS"/>
</dbReference>
<dbReference type="InterPro" id="IPR003439">
    <property type="entry name" value="ABC_transporter-like_ATP-bd"/>
</dbReference>
<evidence type="ECO:0000259" key="9">
    <source>
        <dbReference type="PROSITE" id="PS50893"/>
    </source>
</evidence>
<evidence type="ECO:0000313" key="11">
    <source>
        <dbReference type="EMBL" id="PTB16942.1"/>
    </source>
</evidence>
<reference evidence="10 12" key="1">
    <citation type="submission" date="2018-01" db="EMBL/GenBank/DDBJ databases">
        <title>Whole genome analyses suggest that Burkholderia sensu lato contains two further novel genera in the rhizoxinica-symbiotica group Mycetohabitans gen. nov., and Trinickia gen. nov.: implications for the evolution of diazotrophy and nodulation in the Burkholderiaceae.</title>
        <authorList>
            <person name="Estrada-de los Santos P."/>
            <person name="Palmer M."/>
            <person name="Chavez-Ramirez B."/>
            <person name="Beukes C."/>
            <person name="Steenkamp E.T."/>
            <person name="Hirsch A.M."/>
            <person name="Manyaka P."/>
            <person name="Maluk M."/>
            <person name="Lafos M."/>
            <person name="Crook M."/>
            <person name="Gross E."/>
            <person name="Simon M.F."/>
            <person name="Bueno dos Reis Junior F."/>
            <person name="Poole P.S."/>
            <person name="Venter S.N."/>
            <person name="James E.K."/>
        </authorList>
    </citation>
    <scope>NUCLEOTIDE SEQUENCE [LARGE SCALE GENOMIC DNA]</scope>
    <source>
        <strain evidence="10 12">JPY 581</strain>
    </source>
</reference>
<protein>
    <submittedName>
        <fullName evidence="11">Amino acid ABC transporter ATP-binding protein</fullName>
    </submittedName>
    <submittedName>
        <fullName evidence="10">Histidine/lysine/arginine/ornithine ABC transporter ATP-binding protein</fullName>
    </submittedName>
</protein>
<evidence type="ECO:0000313" key="10">
    <source>
        <dbReference type="EMBL" id="PMS31218.1"/>
    </source>
</evidence>
<gene>
    <name evidence="10" type="ORF">C0Z20_28810</name>
    <name evidence="11" type="ORF">C9I57_30635</name>
</gene>
<evidence type="ECO:0000313" key="12">
    <source>
        <dbReference type="Proteomes" id="UP000235777"/>
    </source>
</evidence>
<evidence type="ECO:0000256" key="4">
    <source>
        <dbReference type="ARBA" id="ARBA00022475"/>
    </source>
</evidence>
<dbReference type="InterPro" id="IPR030679">
    <property type="entry name" value="ABC_ATPase_HisP-typ"/>
</dbReference>